<keyword evidence="4 7" id="KW-0418">Kinase</keyword>
<evidence type="ECO:0000313" key="7">
    <source>
        <dbReference type="EMBL" id="KAL0482065.1"/>
    </source>
</evidence>
<dbReference type="InterPro" id="IPR000719">
    <property type="entry name" value="Prot_kinase_dom"/>
</dbReference>
<name>A0AAW2YY48_9EUKA</name>
<dbReference type="PANTHER" id="PTHR43671">
    <property type="entry name" value="SERINE/THREONINE-PROTEIN KINASE NEK"/>
    <property type="match status" value="1"/>
</dbReference>
<gene>
    <name evidence="7" type="ORF">AKO1_013248</name>
</gene>
<evidence type="ECO:0000256" key="3">
    <source>
        <dbReference type="ARBA" id="ARBA00022741"/>
    </source>
</evidence>
<evidence type="ECO:0000313" key="8">
    <source>
        <dbReference type="Proteomes" id="UP001431209"/>
    </source>
</evidence>
<dbReference type="AlphaFoldDB" id="A0AAW2YY48"/>
<keyword evidence="8" id="KW-1185">Reference proteome</keyword>
<sequence length="211" mass="23764">MKECINVKSIKHVNVITILDYFTIQNSASATFCLVTPHYQGGDMEALLQKARAERTYIPANVVLLITYQLASGLKAIHDNGIIHRDIKPKNIFLTPQGQSLVIGDFGLARNQSSITSRGSVAGEEDYMSFEMKSQKPYSSLTDMWSFGCVLYDTPALKQCKTYLKDMKSHGSECSTCRSKKHRFKSKINTVTVQMARKSINEDADFRHTLR</sequence>
<comment type="caution">
    <text evidence="7">The sequence shown here is derived from an EMBL/GenBank/DDBJ whole genome shotgun (WGS) entry which is preliminary data.</text>
</comment>
<dbReference type="CDD" id="cd00180">
    <property type="entry name" value="PKc"/>
    <property type="match status" value="1"/>
</dbReference>
<dbReference type="SUPFAM" id="SSF56112">
    <property type="entry name" value="Protein kinase-like (PK-like)"/>
    <property type="match status" value="1"/>
</dbReference>
<feature type="domain" description="Protein kinase" evidence="6">
    <location>
        <begin position="1"/>
        <end position="211"/>
    </location>
</feature>
<evidence type="ECO:0000256" key="1">
    <source>
        <dbReference type="ARBA" id="ARBA00012513"/>
    </source>
</evidence>
<dbReference type="InterPro" id="IPR050660">
    <property type="entry name" value="NEK_Ser/Thr_kinase"/>
</dbReference>
<dbReference type="EC" id="2.7.11.1" evidence="1"/>
<evidence type="ECO:0000256" key="2">
    <source>
        <dbReference type="ARBA" id="ARBA00022679"/>
    </source>
</evidence>
<proteinExistence type="predicted"/>
<organism evidence="7 8">
    <name type="scientific">Acrasis kona</name>
    <dbReference type="NCBI Taxonomy" id="1008807"/>
    <lineage>
        <taxon>Eukaryota</taxon>
        <taxon>Discoba</taxon>
        <taxon>Heterolobosea</taxon>
        <taxon>Tetramitia</taxon>
        <taxon>Eutetramitia</taxon>
        <taxon>Acrasidae</taxon>
        <taxon>Acrasis</taxon>
    </lineage>
</organism>
<keyword evidence="5" id="KW-0067">ATP-binding</keyword>
<dbReference type="SMART" id="SM00220">
    <property type="entry name" value="S_TKc"/>
    <property type="match status" value="1"/>
</dbReference>
<reference evidence="7 8" key="1">
    <citation type="submission" date="2024-03" db="EMBL/GenBank/DDBJ databases">
        <title>The Acrasis kona genome and developmental transcriptomes reveal deep origins of eukaryotic multicellular pathways.</title>
        <authorList>
            <person name="Sheikh S."/>
            <person name="Fu C.-J."/>
            <person name="Brown M.W."/>
            <person name="Baldauf S.L."/>
        </authorList>
    </citation>
    <scope>NUCLEOTIDE SEQUENCE [LARGE SCALE GENOMIC DNA]</scope>
    <source>
        <strain evidence="7 8">ATCC MYA-3509</strain>
    </source>
</reference>
<evidence type="ECO:0000259" key="6">
    <source>
        <dbReference type="PROSITE" id="PS50011"/>
    </source>
</evidence>
<dbReference type="InterPro" id="IPR008271">
    <property type="entry name" value="Ser/Thr_kinase_AS"/>
</dbReference>
<dbReference type="Proteomes" id="UP001431209">
    <property type="component" value="Unassembled WGS sequence"/>
</dbReference>
<dbReference type="Gene3D" id="1.10.510.10">
    <property type="entry name" value="Transferase(Phosphotransferase) domain 1"/>
    <property type="match status" value="1"/>
</dbReference>
<keyword evidence="3" id="KW-0547">Nucleotide-binding</keyword>
<dbReference type="GO" id="GO:0005524">
    <property type="term" value="F:ATP binding"/>
    <property type="evidence" value="ECO:0007669"/>
    <property type="project" value="UniProtKB-KW"/>
</dbReference>
<dbReference type="EMBL" id="JAOPGA020000814">
    <property type="protein sequence ID" value="KAL0482065.1"/>
    <property type="molecule type" value="Genomic_DNA"/>
</dbReference>
<accession>A0AAW2YY48</accession>
<evidence type="ECO:0000256" key="5">
    <source>
        <dbReference type="ARBA" id="ARBA00022840"/>
    </source>
</evidence>
<dbReference type="PROSITE" id="PS00108">
    <property type="entry name" value="PROTEIN_KINASE_ST"/>
    <property type="match status" value="1"/>
</dbReference>
<keyword evidence="2" id="KW-0808">Transferase</keyword>
<dbReference type="PROSITE" id="PS50011">
    <property type="entry name" value="PROTEIN_KINASE_DOM"/>
    <property type="match status" value="1"/>
</dbReference>
<dbReference type="GO" id="GO:0004674">
    <property type="term" value="F:protein serine/threonine kinase activity"/>
    <property type="evidence" value="ECO:0007669"/>
    <property type="project" value="UniProtKB-EC"/>
</dbReference>
<dbReference type="Pfam" id="PF00069">
    <property type="entry name" value="Pkinase"/>
    <property type="match status" value="1"/>
</dbReference>
<evidence type="ECO:0000256" key="4">
    <source>
        <dbReference type="ARBA" id="ARBA00022777"/>
    </source>
</evidence>
<protein>
    <recommendedName>
        <fullName evidence="1">non-specific serine/threonine protein kinase</fullName>
        <ecNumber evidence="1">2.7.11.1</ecNumber>
    </recommendedName>
</protein>
<dbReference type="InterPro" id="IPR011009">
    <property type="entry name" value="Kinase-like_dom_sf"/>
</dbReference>
<dbReference type="PANTHER" id="PTHR43671:SF13">
    <property type="entry name" value="SERINE_THREONINE-PROTEIN KINASE NEK2"/>
    <property type="match status" value="1"/>
</dbReference>